<keyword evidence="2" id="KW-0808">Transferase</keyword>
<protein>
    <submittedName>
        <fullName evidence="2">GCN5-related N-acetyltransferase</fullName>
    </submittedName>
</protein>
<dbReference type="InterPro" id="IPR016181">
    <property type="entry name" value="Acyl_CoA_acyltransferase"/>
</dbReference>
<reference evidence="2" key="1">
    <citation type="submission" date="2005-08" db="EMBL/GenBank/DDBJ databases">
        <title>Complete sequence of Dechloromonas aromatica RCB.</title>
        <authorList>
            <person name="Salinero K.K."/>
            <person name="Copeland A."/>
            <person name="Lucas S."/>
            <person name="Lapidus A."/>
            <person name="Barry K."/>
            <person name="Detter J.C."/>
            <person name="Glavina T."/>
            <person name="Hammon N."/>
            <person name="Israni S."/>
            <person name="Pitluck S."/>
            <person name="Di Bartolo G."/>
            <person name="Trong S."/>
            <person name="Schmutz J."/>
            <person name="Larimer F."/>
            <person name="Land M."/>
            <person name="Ivanova N."/>
            <person name="Richardson P."/>
        </authorList>
    </citation>
    <scope>NUCLEOTIDE SEQUENCE</scope>
    <source>
        <strain evidence="2">RCB</strain>
    </source>
</reference>
<organism evidence="2">
    <name type="scientific">Dechloromonas aromatica (strain RCB)</name>
    <dbReference type="NCBI Taxonomy" id="159087"/>
    <lineage>
        <taxon>Bacteria</taxon>
        <taxon>Pseudomonadati</taxon>
        <taxon>Pseudomonadota</taxon>
        <taxon>Betaproteobacteria</taxon>
        <taxon>Rhodocyclales</taxon>
        <taxon>Azonexaceae</taxon>
        <taxon>Dechloromonas</taxon>
    </lineage>
</organism>
<gene>
    <name evidence="2" type="ordered locus">Daro_3439</name>
</gene>
<name>Q47AG3_DECAR</name>
<dbReference type="OrthoDB" id="5197788at2"/>
<dbReference type="SUPFAM" id="SSF55729">
    <property type="entry name" value="Acyl-CoA N-acyltransferases (Nat)"/>
    <property type="match status" value="1"/>
</dbReference>
<feature type="domain" description="N-acetyltransferase" evidence="1">
    <location>
        <begin position="1"/>
        <end position="124"/>
    </location>
</feature>
<proteinExistence type="predicted"/>
<dbReference type="Pfam" id="PF00583">
    <property type="entry name" value="Acetyltransf_1"/>
    <property type="match status" value="1"/>
</dbReference>
<dbReference type="NCBIfam" id="NF040501">
    <property type="entry name" value="resist_ArsN2"/>
    <property type="match status" value="1"/>
</dbReference>
<dbReference type="PROSITE" id="PS51186">
    <property type="entry name" value="GNAT"/>
    <property type="match status" value="1"/>
</dbReference>
<dbReference type="AlphaFoldDB" id="Q47AG3"/>
<dbReference type="HOGENOM" id="CLU_120387_0_0_4"/>
<dbReference type="EMBL" id="CP000089">
    <property type="protein sequence ID" value="AAZ48168.1"/>
    <property type="molecule type" value="Genomic_DNA"/>
</dbReference>
<dbReference type="GO" id="GO:0016747">
    <property type="term" value="F:acyltransferase activity, transferring groups other than amino-acyl groups"/>
    <property type="evidence" value="ECO:0007669"/>
    <property type="project" value="InterPro"/>
</dbReference>
<dbReference type="KEGG" id="dar:Daro_3439"/>
<dbReference type="STRING" id="159087.Daro_3439"/>
<dbReference type="InterPro" id="IPR000182">
    <property type="entry name" value="GNAT_dom"/>
</dbReference>
<dbReference type="CDD" id="cd04301">
    <property type="entry name" value="NAT_SF"/>
    <property type="match status" value="1"/>
</dbReference>
<evidence type="ECO:0000313" key="2">
    <source>
        <dbReference type="EMBL" id="AAZ48168.1"/>
    </source>
</evidence>
<accession>Q47AG3</accession>
<evidence type="ECO:0000259" key="1">
    <source>
        <dbReference type="PROSITE" id="PS51186"/>
    </source>
</evidence>
<sequence>MTIEPISSIEEVSALLAECALPVSDLSAPEPLQFFGIREGGALAAVVGLELYPPVGLLRSLAVRSGCRNRGFARELVSFAESFSAARGVTTLYLLTTTADRFFIGLGYSATSRGSAPPAIQTTTQFSSICPTSSAFLSKHLGT</sequence>
<dbReference type="Gene3D" id="3.40.630.30">
    <property type="match status" value="1"/>
</dbReference>
<dbReference type="eggNOG" id="COG1246">
    <property type="taxonomic scope" value="Bacteria"/>
</dbReference>